<dbReference type="PANTHER" id="PTHR38432">
    <property type="entry name" value="TELA-LIKE PROTEIN SAOUHSC_01408"/>
    <property type="match status" value="1"/>
</dbReference>
<gene>
    <name evidence="3" type="ordered locus">Bcep18194_A5507</name>
</gene>
<feature type="compositionally biased region" description="Low complexity" evidence="2">
    <location>
        <begin position="30"/>
        <end position="40"/>
    </location>
</feature>
<dbReference type="PANTHER" id="PTHR38432:SF1">
    <property type="entry name" value="TELA-LIKE PROTEIN SAOUHSC_01408"/>
    <property type="match status" value="1"/>
</dbReference>
<proteinExistence type="inferred from homology"/>
<sequence>MTTRSRKQKRKRGSHMKPLFDDKNSDAVSDRPSTPSSSPVVMPAAAVAVPAARPAENVRLITVDEIDQLGATQGTRIAAFSQQILASVRASDADQFGDKLNELISTAKGLDPRGADKGGLLTQVTRLFRSTKEKLLSQYESVSKRMDTLVVELENHAQRQKAGIDELERMYNDNYALHQELAQSKAHGETALATLRAHLAAGQQPADDAFAAQRLLDVKRKVDALESKLDDLDRAMLMSKQLAPQIRMEQDQKRTLTSKFMTIKTVLIPAWTNAFALYLEQLSTKRAAALANATYDAADEAIRAQADLNRQNAQEVAKLGQRPVISTDTFEYAQQQLFGAFDDVTQIIADGKRQREQDAPRLRQLEQDLITRFAPKHN</sequence>
<feature type="compositionally biased region" description="Basic residues" evidence="2">
    <location>
        <begin position="1"/>
        <end position="15"/>
    </location>
</feature>
<dbReference type="KEGG" id="bur:Bcep18194_A5507"/>
<dbReference type="PATRIC" id="fig|482957.22.peg.2465"/>
<accession>Q39EL5</accession>
<name>Q39EL5_BURL3</name>
<comment type="similarity">
    <text evidence="1">Belongs to the TelA family.</text>
</comment>
<dbReference type="AlphaFoldDB" id="Q39EL5"/>
<evidence type="ECO:0000313" key="3">
    <source>
        <dbReference type="EMBL" id="ABB09101.1"/>
    </source>
</evidence>
<dbReference type="Proteomes" id="UP000002705">
    <property type="component" value="Chromosome 1"/>
</dbReference>
<evidence type="ECO:0000256" key="1">
    <source>
        <dbReference type="ARBA" id="ARBA00005541"/>
    </source>
</evidence>
<dbReference type="Pfam" id="PF05816">
    <property type="entry name" value="TelA"/>
    <property type="match status" value="1"/>
</dbReference>
<feature type="region of interest" description="Disordered" evidence="2">
    <location>
        <begin position="1"/>
        <end position="40"/>
    </location>
</feature>
<reference evidence="3" key="1">
    <citation type="submission" date="2009-01" db="EMBL/GenBank/DDBJ databases">
        <title>Complete sequence of chromosome 1 of Burkholderia sp. 383.</title>
        <authorList>
            <consortium name="US DOE Joint Genome Institute"/>
            <person name="Copeland A."/>
            <person name="Lucas S."/>
            <person name="Lapidus A."/>
            <person name="Barry K."/>
            <person name="Detter J.C."/>
            <person name="Glavina T."/>
            <person name="Hammon N."/>
            <person name="Israni S."/>
            <person name="Pitluck S."/>
            <person name="Chain P."/>
            <person name="Malfatti S."/>
            <person name="Shin M."/>
            <person name="Vergez L."/>
            <person name="Schmutz J."/>
            <person name="Larimer F."/>
            <person name="Land M."/>
            <person name="Kyrpides N."/>
            <person name="Lykidis A."/>
            <person name="Richardson P."/>
        </authorList>
    </citation>
    <scope>NUCLEOTIDE SEQUENCE</scope>
    <source>
        <strain evidence="3">383</strain>
    </source>
</reference>
<evidence type="ECO:0000256" key="2">
    <source>
        <dbReference type="SAM" id="MobiDB-lite"/>
    </source>
</evidence>
<organism evidence="3 4">
    <name type="scientific">Burkholderia lata (strain ATCC 17760 / DSM 23089 / LMG 22485 / NCIMB 9086 / R18194 / 383)</name>
    <dbReference type="NCBI Taxonomy" id="482957"/>
    <lineage>
        <taxon>Bacteria</taxon>
        <taxon>Pseudomonadati</taxon>
        <taxon>Pseudomonadota</taxon>
        <taxon>Betaproteobacteria</taxon>
        <taxon>Burkholderiales</taxon>
        <taxon>Burkholderiaceae</taxon>
        <taxon>Burkholderia</taxon>
        <taxon>Burkholderia cepacia complex</taxon>
    </lineage>
</organism>
<dbReference type="InterPro" id="IPR008863">
    <property type="entry name" value="Toxic_anion-R_TelA"/>
</dbReference>
<dbReference type="HOGENOM" id="CLU_032111_0_0_4"/>
<evidence type="ECO:0000313" key="4">
    <source>
        <dbReference type="Proteomes" id="UP000002705"/>
    </source>
</evidence>
<keyword evidence="4" id="KW-1185">Reference proteome</keyword>
<dbReference type="EMBL" id="CP000151">
    <property type="protein sequence ID" value="ABB09101.1"/>
    <property type="molecule type" value="Genomic_DNA"/>
</dbReference>
<protein>
    <submittedName>
        <fullName evidence="3">Toxic anion resistance</fullName>
    </submittedName>
</protein>
<feature type="compositionally biased region" description="Basic and acidic residues" evidence="2">
    <location>
        <begin position="18"/>
        <end position="29"/>
    </location>
</feature>